<dbReference type="InterPro" id="IPR037104">
    <property type="entry name" value="Annexin_sf"/>
</dbReference>
<reference evidence="4" key="1">
    <citation type="journal article" date="2018" name="Gigascience">
        <title>Genome assembly of the Pink Ipe (Handroanthus impetiginosus, Bignoniaceae), a highly valued, ecologically keystone Neotropical timber forest tree.</title>
        <authorList>
            <person name="Silva-Junior O.B."/>
            <person name="Grattapaglia D."/>
            <person name="Novaes E."/>
            <person name="Collevatti R.G."/>
        </authorList>
    </citation>
    <scope>NUCLEOTIDE SEQUENCE [LARGE SCALE GENOMIC DNA]</scope>
    <source>
        <strain evidence="4">cv. UFG-1</strain>
    </source>
</reference>
<dbReference type="OrthoDB" id="37886at2759"/>
<dbReference type="PROSITE" id="PS51897">
    <property type="entry name" value="ANNEXIN_2"/>
    <property type="match status" value="1"/>
</dbReference>
<accession>A0A2G9HAR5</accession>
<dbReference type="GO" id="GO:0001786">
    <property type="term" value="F:phosphatidylserine binding"/>
    <property type="evidence" value="ECO:0007669"/>
    <property type="project" value="TreeGrafter"/>
</dbReference>
<sequence>MSSISRFIAFEHDRKLIGQFYAKTYGEDVLKALDKELSSDFEHDAYLANDATKRWTSSNQVLVEIACTRSPKELLLARILFDICDLKDCCCLKSPVPSSSKSIWRKLFFLCGLWAYFIGRDDVNLTLVKSEAKLLHKRISEKAYECDDVIRILSTREVKHKSRAQINATLNQYKNEFGNDINKYLVNPEKYFEKVIRLAINGPGTDEGALTTVDVTRAAVDMMIIKGVYQKWNSVPPDGAIVKE</sequence>
<proteinExistence type="predicted"/>
<gene>
    <name evidence="3" type="ORF">CDL12_12746</name>
</gene>
<name>A0A2G9HAR5_9LAMI</name>
<dbReference type="GO" id="GO:0009651">
    <property type="term" value="P:response to salt stress"/>
    <property type="evidence" value="ECO:0007669"/>
    <property type="project" value="TreeGrafter"/>
</dbReference>
<organism evidence="3 4">
    <name type="scientific">Handroanthus impetiginosus</name>
    <dbReference type="NCBI Taxonomy" id="429701"/>
    <lineage>
        <taxon>Eukaryota</taxon>
        <taxon>Viridiplantae</taxon>
        <taxon>Streptophyta</taxon>
        <taxon>Embryophyta</taxon>
        <taxon>Tracheophyta</taxon>
        <taxon>Spermatophyta</taxon>
        <taxon>Magnoliopsida</taxon>
        <taxon>eudicotyledons</taxon>
        <taxon>Gunneridae</taxon>
        <taxon>Pentapetalae</taxon>
        <taxon>asterids</taxon>
        <taxon>lamiids</taxon>
        <taxon>Lamiales</taxon>
        <taxon>Bignoniaceae</taxon>
        <taxon>Crescentiina</taxon>
        <taxon>Tabebuia alliance</taxon>
        <taxon>Handroanthus</taxon>
    </lineage>
</organism>
<protein>
    <submittedName>
        <fullName evidence="3">Annexin</fullName>
    </submittedName>
</protein>
<dbReference type="STRING" id="429701.A0A2G9HAR5"/>
<dbReference type="GO" id="GO:0009408">
    <property type="term" value="P:response to heat"/>
    <property type="evidence" value="ECO:0007669"/>
    <property type="project" value="TreeGrafter"/>
</dbReference>
<keyword evidence="1" id="KW-0677">Repeat</keyword>
<dbReference type="Gene3D" id="1.10.220.10">
    <property type="entry name" value="Annexin"/>
    <property type="match status" value="2"/>
</dbReference>
<evidence type="ECO:0000256" key="1">
    <source>
        <dbReference type="ARBA" id="ARBA00022737"/>
    </source>
</evidence>
<dbReference type="GO" id="GO:0009409">
    <property type="term" value="P:response to cold"/>
    <property type="evidence" value="ECO:0007669"/>
    <property type="project" value="TreeGrafter"/>
</dbReference>
<dbReference type="GO" id="GO:0005886">
    <property type="term" value="C:plasma membrane"/>
    <property type="evidence" value="ECO:0007669"/>
    <property type="project" value="TreeGrafter"/>
</dbReference>
<dbReference type="GO" id="GO:0009414">
    <property type="term" value="P:response to water deprivation"/>
    <property type="evidence" value="ECO:0007669"/>
    <property type="project" value="TreeGrafter"/>
</dbReference>
<dbReference type="Proteomes" id="UP000231279">
    <property type="component" value="Unassembled WGS sequence"/>
</dbReference>
<evidence type="ECO:0000313" key="3">
    <source>
        <dbReference type="EMBL" id="PIN14614.1"/>
    </source>
</evidence>
<dbReference type="SUPFAM" id="SSF47874">
    <property type="entry name" value="Annexin"/>
    <property type="match status" value="1"/>
</dbReference>
<keyword evidence="2" id="KW-0041">Annexin</keyword>
<dbReference type="GO" id="GO:0005509">
    <property type="term" value="F:calcium ion binding"/>
    <property type="evidence" value="ECO:0007669"/>
    <property type="project" value="InterPro"/>
</dbReference>
<keyword evidence="4" id="KW-1185">Reference proteome</keyword>
<dbReference type="GO" id="GO:0005544">
    <property type="term" value="F:calcium-dependent phospholipid binding"/>
    <property type="evidence" value="ECO:0007669"/>
    <property type="project" value="InterPro"/>
</dbReference>
<evidence type="ECO:0000313" key="4">
    <source>
        <dbReference type="Proteomes" id="UP000231279"/>
    </source>
</evidence>
<dbReference type="PANTHER" id="PTHR10502:SF104">
    <property type="entry name" value="ANNEXIN D1"/>
    <property type="match status" value="1"/>
</dbReference>
<comment type="caution">
    <text evidence="3">The sequence shown here is derived from an EMBL/GenBank/DDBJ whole genome shotgun (WGS) entry which is preliminary data.</text>
</comment>
<dbReference type="InterPro" id="IPR018502">
    <property type="entry name" value="Annexin_repeat"/>
</dbReference>
<dbReference type="AlphaFoldDB" id="A0A2G9HAR5"/>
<dbReference type="PANTHER" id="PTHR10502">
    <property type="entry name" value="ANNEXIN"/>
    <property type="match status" value="1"/>
</dbReference>
<dbReference type="EMBL" id="NKXS01002245">
    <property type="protein sequence ID" value="PIN14614.1"/>
    <property type="molecule type" value="Genomic_DNA"/>
</dbReference>
<dbReference type="GO" id="GO:0005737">
    <property type="term" value="C:cytoplasm"/>
    <property type="evidence" value="ECO:0007669"/>
    <property type="project" value="TreeGrafter"/>
</dbReference>
<evidence type="ECO:0000256" key="2">
    <source>
        <dbReference type="ARBA" id="ARBA00023216"/>
    </source>
</evidence>